<organism evidence="2 3">
    <name type="scientific">Phytophthora lilii</name>
    <dbReference type="NCBI Taxonomy" id="2077276"/>
    <lineage>
        <taxon>Eukaryota</taxon>
        <taxon>Sar</taxon>
        <taxon>Stramenopiles</taxon>
        <taxon>Oomycota</taxon>
        <taxon>Peronosporomycetes</taxon>
        <taxon>Peronosporales</taxon>
        <taxon>Peronosporaceae</taxon>
        <taxon>Phytophthora</taxon>
    </lineage>
</organism>
<dbReference type="Proteomes" id="UP001165083">
    <property type="component" value="Unassembled WGS sequence"/>
</dbReference>
<dbReference type="AlphaFoldDB" id="A0A9W6XG80"/>
<keyword evidence="3" id="KW-1185">Reference proteome</keyword>
<keyword evidence="1" id="KW-0812">Transmembrane</keyword>
<name>A0A9W6XG80_9STRA</name>
<evidence type="ECO:0000313" key="2">
    <source>
        <dbReference type="EMBL" id="GMF38071.1"/>
    </source>
</evidence>
<feature type="transmembrane region" description="Helical" evidence="1">
    <location>
        <begin position="61"/>
        <end position="83"/>
    </location>
</feature>
<accession>A0A9W6XG80</accession>
<reference evidence="2" key="1">
    <citation type="submission" date="2023-04" db="EMBL/GenBank/DDBJ databases">
        <title>Phytophthora lilii NBRC 32176.</title>
        <authorList>
            <person name="Ichikawa N."/>
            <person name="Sato H."/>
            <person name="Tonouchi N."/>
        </authorList>
    </citation>
    <scope>NUCLEOTIDE SEQUENCE</scope>
    <source>
        <strain evidence="2">NBRC 32176</strain>
    </source>
</reference>
<dbReference type="EMBL" id="BSXW01001628">
    <property type="protein sequence ID" value="GMF38071.1"/>
    <property type="molecule type" value="Genomic_DNA"/>
</dbReference>
<protein>
    <submittedName>
        <fullName evidence="2">Unnamed protein product</fullName>
    </submittedName>
</protein>
<dbReference type="OrthoDB" id="166853at2759"/>
<sequence length="229" mass="25688">MFSADSMLQAERATALVGNPNPSNESASSERGPATLRAARAVQTLPANVTTANLVTRAVQVLANLLLLIDLALLMLNVALVFYELPLDHAHRVEMLDNAMEDVTLAFTFMYHFGLLSLEHGWQRLVHDEWVELLFHIIFATHEYPFMVLKSVTGGSWEYVQGLCMRITLIPCIWMTIGDHRYHPQLPSARRLSQARSNRKSLKGIPRNLASIVDSSDVLRMPEASQTNH</sequence>
<comment type="caution">
    <text evidence="2">The sequence shown here is derived from an EMBL/GenBank/DDBJ whole genome shotgun (WGS) entry which is preliminary data.</text>
</comment>
<keyword evidence="1" id="KW-1133">Transmembrane helix</keyword>
<proteinExistence type="predicted"/>
<evidence type="ECO:0000256" key="1">
    <source>
        <dbReference type="SAM" id="Phobius"/>
    </source>
</evidence>
<gene>
    <name evidence="2" type="ORF">Plil01_001596600</name>
</gene>
<keyword evidence="1" id="KW-0472">Membrane</keyword>
<evidence type="ECO:0000313" key="3">
    <source>
        <dbReference type="Proteomes" id="UP001165083"/>
    </source>
</evidence>